<name>A0A0F5FHS1_9HYPH</name>
<comment type="caution">
    <text evidence="3">The sequence shown here is derived from an EMBL/GenBank/DDBJ whole genome shotgun (WGS) entry which is preliminary data.</text>
</comment>
<accession>A0A0F5FHS1</accession>
<evidence type="ECO:0000259" key="2">
    <source>
        <dbReference type="Pfam" id="PF03795"/>
    </source>
</evidence>
<sequence length="97" mass="10492">MLYAMIAKDAPGALQTRLDTRPVHLDHLNSLGKKLVFAGALLDAEDKPEGSIVVFEAENLAEAQAMADADPFVAAGVFSSYEVKRWRVAINTTGVEF</sequence>
<keyword evidence="4" id="KW-1185">Reference proteome</keyword>
<dbReference type="PATRIC" id="fig|429727.3.peg.2845"/>
<protein>
    <recommendedName>
        <fullName evidence="2">YCII-related domain-containing protein</fullName>
    </recommendedName>
</protein>
<proteinExistence type="inferred from homology"/>
<organism evidence="3 4">
    <name type="scientific">Devosia chinhatensis</name>
    <dbReference type="NCBI Taxonomy" id="429727"/>
    <lineage>
        <taxon>Bacteria</taxon>
        <taxon>Pseudomonadati</taxon>
        <taxon>Pseudomonadota</taxon>
        <taxon>Alphaproteobacteria</taxon>
        <taxon>Hyphomicrobiales</taxon>
        <taxon>Devosiaceae</taxon>
        <taxon>Devosia</taxon>
    </lineage>
</organism>
<feature type="domain" description="YCII-related" evidence="2">
    <location>
        <begin position="1"/>
        <end position="87"/>
    </location>
</feature>
<dbReference type="Pfam" id="PF03795">
    <property type="entry name" value="YCII"/>
    <property type="match status" value="1"/>
</dbReference>
<dbReference type="AlphaFoldDB" id="A0A0F5FHS1"/>
<dbReference type="PANTHER" id="PTHR33606">
    <property type="entry name" value="PROTEIN YCII"/>
    <property type="match status" value="1"/>
</dbReference>
<evidence type="ECO:0000313" key="3">
    <source>
        <dbReference type="EMBL" id="KKB07747.1"/>
    </source>
</evidence>
<reference evidence="3 4" key="1">
    <citation type="submission" date="2015-03" db="EMBL/GenBank/DDBJ databases">
        <authorList>
            <person name="Hassan Y."/>
            <person name="Lepp D."/>
            <person name="Li X.-Z."/>
            <person name="Zhou T."/>
        </authorList>
    </citation>
    <scope>NUCLEOTIDE SEQUENCE [LARGE SCALE GENOMIC DNA]</scope>
    <source>
        <strain evidence="3 4">IPL18</strain>
    </source>
</reference>
<dbReference type="OrthoDB" id="2293521at2"/>
<evidence type="ECO:0000256" key="1">
    <source>
        <dbReference type="ARBA" id="ARBA00007689"/>
    </source>
</evidence>
<dbReference type="RefSeq" id="WP_046105778.1">
    <property type="nucleotide sequence ID" value="NZ_JZEY01000061.1"/>
</dbReference>
<dbReference type="Gene3D" id="3.30.70.1060">
    <property type="entry name" value="Dimeric alpha+beta barrel"/>
    <property type="match status" value="1"/>
</dbReference>
<evidence type="ECO:0000313" key="4">
    <source>
        <dbReference type="Proteomes" id="UP000033649"/>
    </source>
</evidence>
<dbReference type="STRING" id="429727.VE26_13875"/>
<dbReference type="InterPro" id="IPR051807">
    <property type="entry name" value="Sec-metab_biosynth-assoc"/>
</dbReference>
<dbReference type="InterPro" id="IPR011008">
    <property type="entry name" value="Dimeric_a/b-barrel"/>
</dbReference>
<dbReference type="SUPFAM" id="SSF54909">
    <property type="entry name" value="Dimeric alpha+beta barrel"/>
    <property type="match status" value="1"/>
</dbReference>
<dbReference type="InterPro" id="IPR005545">
    <property type="entry name" value="YCII"/>
</dbReference>
<dbReference type="PANTHER" id="PTHR33606:SF3">
    <property type="entry name" value="PROTEIN YCII"/>
    <property type="match status" value="1"/>
</dbReference>
<dbReference type="EMBL" id="JZEY01000061">
    <property type="protein sequence ID" value="KKB07747.1"/>
    <property type="molecule type" value="Genomic_DNA"/>
</dbReference>
<comment type="similarity">
    <text evidence="1">Belongs to the YciI family.</text>
</comment>
<dbReference type="Proteomes" id="UP000033649">
    <property type="component" value="Unassembled WGS sequence"/>
</dbReference>
<gene>
    <name evidence="3" type="ORF">VE26_13875</name>
</gene>